<proteinExistence type="inferred from homology"/>
<keyword evidence="6" id="KW-0539">Nucleus</keyword>
<dbReference type="CDD" id="cd18140">
    <property type="entry name" value="HLD_clamp_RFC"/>
    <property type="match status" value="1"/>
</dbReference>
<dbReference type="InterPro" id="IPR003593">
    <property type="entry name" value="AAA+_ATPase"/>
</dbReference>
<gene>
    <name evidence="11" type="ORF">GFSPODELE1_LOCUS5347</name>
</gene>
<evidence type="ECO:0000256" key="1">
    <source>
        <dbReference type="ARBA" id="ARBA00004123"/>
    </source>
</evidence>
<name>A0ABP1DF38_9APHY</name>
<comment type="subcellular location">
    <subcellularLocation>
        <location evidence="1">Nucleus</location>
    </subcellularLocation>
</comment>
<keyword evidence="5" id="KW-0238">DNA-binding</keyword>
<evidence type="ECO:0000256" key="4">
    <source>
        <dbReference type="ARBA" id="ARBA00022840"/>
    </source>
</evidence>
<dbReference type="Pfam" id="PF00004">
    <property type="entry name" value="AAA"/>
    <property type="match status" value="1"/>
</dbReference>
<dbReference type="Proteomes" id="UP001497453">
    <property type="component" value="Chromosome 3"/>
</dbReference>
<evidence type="ECO:0000313" key="11">
    <source>
        <dbReference type="EMBL" id="CAL1705264.1"/>
    </source>
</evidence>
<evidence type="ECO:0000256" key="9">
    <source>
        <dbReference type="SAM" id="MobiDB-lite"/>
    </source>
</evidence>
<keyword evidence="3" id="KW-0547">Nucleotide-binding</keyword>
<protein>
    <recommendedName>
        <fullName evidence="10">AAA+ ATPase domain-containing protein</fullName>
    </recommendedName>
</protein>
<reference evidence="12" key="1">
    <citation type="submission" date="2024-04" db="EMBL/GenBank/DDBJ databases">
        <authorList>
            <person name="Shaw F."/>
            <person name="Minotto A."/>
        </authorList>
    </citation>
    <scope>NUCLEOTIDE SEQUENCE [LARGE SCALE GENOMIC DNA]</scope>
</reference>
<dbReference type="Gene3D" id="1.10.8.60">
    <property type="match status" value="1"/>
</dbReference>
<evidence type="ECO:0000256" key="3">
    <source>
        <dbReference type="ARBA" id="ARBA00022741"/>
    </source>
</evidence>
<keyword evidence="2" id="KW-0235">DNA replication</keyword>
<evidence type="ECO:0000256" key="7">
    <source>
        <dbReference type="ARBA" id="ARBA00023306"/>
    </source>
</evidence>
<feature type="region of interest" description="Disordered" evidence="9">
    <location>
        <begin position="869"/>
        <end position="888"/>
    </location>
</feature>
<dbReference type="PANTHER" id="PTHR46765:SF1">
    <property type="entry name" value="P-LOOP CONTAINING NUCLEOSIDE TRIPHOSPHATE HYDROLASES SUPERFAMILY PROTEIN"/>
    <property type="match status" value="1"/>
</dbReference>
<dbReference type="SMART" id="SM00382">
    <property type="entry name" value="AAA"/>
    <property type="match status" value="1"/>
</dbReference>
<dbReference type="PANTHER" id="PTHR46765">
    <property type="entry name" value="P-LOOP CONTAINING NUCLEOSIDE TRIPHOSPHATE HYDROLASES SUPERFAMILY PROTEIN"/>
    <property type="match status" value="1"/>
</dbReference>
<dbReference type="SUPFAM" id="SSF52540">
    <property type="entry name" value="P-loop containing nucleoside triphosphate hydrolases"/>
    <property type="match status" value="1"/>
</dbReference>
<dbReference type="InterPro" id="IPR003959">
    <property type="entry name" value="ATPase_AAA_core"/>
</dbReference>
<keyword evidence="7" id="KW-0131">Cell cycle</keyword>
<sequence length="948" mass="105353">MESFGEPSMLLCASATSLVKPQGSFMDADSEPFVPTSLLLDPKNTGNVLDEGGFGSPGMVLCPSDQTTHDRNLRISDATLLGDASSSISSFAKPSAVPSPKHVLTDLESDAGFGTATLLNTTSTSTSLLSTSNTASSSCRHISLTRHIEQDDSTSGFGSATLLNDSFVENGLLSDSNITSSGPVEDSQSSFALSQSQDLPEVADIIRPYVSTTGAIASSSGTVVVQRSTVKATTFDGKSVFFRRKPKRIGTILQTAPGRSEKIGKLLDVPIHRLMENLSRDTAAKLTLKGSQPQASTSSRTEDTLWVDRYRPERFIELVGDDRVHREVMAWVKEWDWCVFGNKKGKKRMRDDENLDEWKRPREKLLLISGPPGLGKTTLAHVVAKHAGYGVFEINASDARSAQIVDERIRPALESGSMIGSNKPTLLVIDEIDGATGGSDNSGGFIHKLIQLIQERPRRKGRNEPKRVLPILRPIVCICNDLYASSLSKLRPHARIIRMSRPNDLHIIKRLRTICDEEGMKVESRALTTLVGVAQGDMRGCLNTLQMIKSRYIDVTECVIRKATAGMKEAEASQTSVLNDLFTPMSKKRSKDLGLTEEQESRYVTRLSREIEASGAMDKVAIGCFEHYANLRRHDGNFSHYLKANEWLSCYDLMSGEMRSEREYSALQYLSYFLVPFYPLFQERGAPRVERPKQDWEHYTQMKTNEEIYDTLAHNLRSAATRLGGAYRHFASQNLLHLEFAPFINRIISPPLRPVNSQVIKPEERILLSRLVDIMVALELRFFLEKTEEGQNTFRLDPPIDVFVTYDGKRATDLAVSRFAVRQLVANEIDAKWVNQQAVETVAASKPKRNFFGRQTASAYDPRIIGDGKLMPGGRDTDAPPNKRARKEEDIVEKVPTDFFGRPIVATGNTTKPASRKAHVEKKYRVSYKFHEGNSAAVRKPVKVSAFL</sequence>
<dbReference type="EMBL" id="OZ037946">
    <property type="protein sequence ID" value="CAL1705264.1"/>
    <property type="molecule type" value="Genomic_DNA"/>
</dbReference>
<evidence type="ECO:0000313" key="12">
    <source>
        <dbReference type="Proteomes" id="UP001497453"/>
    </source>
</evidence>
<evidence type="ECO:0000256" key="8">
    <source>
        <dbReference type="ARBA" id="ARBA00043975"/>
    </source>
</evidence>
<keyword evidence="4" id="KW-0067">ATP-binding</keyword>
<feature type="domain" description="AAA+ ATPase" evidence="10">
    <location>
        <begin position="362"/>
        <end position="512"/>
    </location>
</feature>
<dbReference type="InterPro" id="IPR047854">
    <property type="entry name" value="RFC_lid"/>
</dbReference>
<organism evidence="11 12">
    <name type="scientific">Somion occarium</name>
    <dbReference type="NCBI Taxonomy" id="3059160"/>
    <lineage>
        <taxon>Eukaryota</taxon>
        <taxon>Fungi</taxon>
        <taxon>Dikarya</taxon>
        <taxon>Basidiomycota</taxon>
        <taxon>Agaricomycotina</taxon>
        <taxon>Agaricomycetes</taxon>
        <taxon>Polyporales</taxon>
        <taxon>Cerrenaceae</taxon>
        <taxon>Somion</taxon>
    </lineage>
</organism>
<dbReference type="InterPro" id="IPR053016">
    <property type="entry name" value="CTF18-RFC_complex"/>
</dbReference>
<keyword evidence="12" id="KW-1185">Reference proteome</keyword>
<accession>A0ABP1DF38</accession>
<comment type="similarity">
    <text evidence="8">Belongs to the activator 1 small subunits family. CTF18 subfamily.</text>
</comment>
<dbReference type="Gene3D" id="3.40.50.300">
    <property type="entry name" value="P-loop containing nucleotide triphosphate hydrolases"/>
    <property type="match status" value="1"/>
</dbReference>
<dbReference type="CDD" id="cd00009">
    <property type="entry name" value="AAA"/>
    <property type="match status" value="1"/>
</dbReference>
<evidence type="ECO:0000256" key="6">
    <source>
        <dbReference type="ARBA" id="ARBA00023242"/>
    </source>
</evidence>
<evidence type="ECO:0000259" key="10">
    <source>
        <dbReference type="SMART" id="SM00382"/>
    </source>
</evidence>
<dbReference type="InterPro" id="IPR027417">
    <property type="entry name" value="P-loop_NTPase"/>
</dbReference>
<evidence type="ECO:0000256" key="2">
    <source>
        <dbReference type="ARBA" id="ARBA00022705"/>
    </source>
</evidence>
<evidence type="ECO:0000256" key="5">
    <source>
        <dbReference type="ARBA" id="ARBA00023125"/>
    </source>
</evidence>